<protein>
    <submittedName>
        <fullName evidence="1">DsrE family protein</fullName>
    </submittedName>
</protein>
<dbReference type="Gene3D" id="3.40.1260.10">
    <property type="entry name" value="DsrEFH-like"/>
    <property type="match status" value="1"/>
</dbReference>
<accession>A0ABP4AU47</accession>
<sequence length="141" mass="14447">MTCSTIVSLGDGGSGLSYGGVMSRTLVIKLTAGAEEPERANQALTVAATAVASGAQVSLWLTGEAVWFAVPGRAEAFDLPHAAPAADLLAAVLSGGQLTVCTQCAKRRDLTEADLLPNTRIAGAPAFTEEILTDNTQAIVY</sequence>
<organism evidence="1 2">
    <name type="scientific">Kribbella koreensis</name>
    <dbReference type="NCBI Taxonomy" id="57909"/>
    <lineage>
        <taxon>Bacteria</taxon>
        <taxon>Bacillati</taxon>
        <taxon>Actinomycetota</taxon>
        <taxon>Actinomycetes</taxon>
        <taxon>Propionibacteriales</taxon>
        <taxon>Kribbellaceae</taxon>
        <taxon>Kribbella</taxon>
    </lineage>
</organism>
<proteinExistence type="predicted"/>
<reference evidence="2" key="1">
    <citation type="journal article" date="2019" name="Int. J. Syst. Evol. Microbiol.">
        <title>The Global Catalogue of Microorganisms (GCM) 10K type strain sequencing project: providing services to taxonomists for standard genome sequencing and annotation.</title>
        <authorList>
            <consortium name="The Broad Institute Genomics Platform"/>
            <consortium name="The Broad Institute Genome Sequencing Center for Infectious Disease"/>
            <person name="Wu L."/>
            <person name="Ma J."/>
        </authorList>
    </citation>
    <scope>NUCLEOTIDE SEQUENCE [LARGE SCALE GENOMIC DNA]</scope>
    <source>
        <strain evidence="2">JCM 10977</strain>
    </source>
</reference>
<comment type="caution">
    <text evidence="1">The sequence shown here is derived from an EMBL/GenBank/DDBJ whole genome shotgun (WGS) entry which is preliminary data.</text>
</comment>
<dbReference type="Pfam" id="PF02635">
    <property type="entry name" value="DsrE"/>
    <property type="match status" value="1"/>
</dbReference>
<dbReference type="InterPro" id="IPR027396">
    <property type="entry name" value="DsrEFH-like"/>
</dbReference>
<evidence type="ECO:0000313" key="1">
    <source>
        <dbReference type="EMBL" id="GAA0941117.1"/>
    </source>
</evidence>
<gene>
    <name evidence="1" type="ORF">GCM10009554_32430</name>
</gene>
<dbReference type="SUPFAM" id="SSF75169">
    <property type="entry name" value="DsrEFH-like"/>
    <property type="match status" value="1"/>
</dbReference>
<dbReference type="Proteomes" id="UP001500542">
    <property type="component" value="Unassembled WGS sequence"/>
</dbReference>
<name>A0ABP4AU47_9ACTN</name>
<keyword evidence="2" id="KW-1185">Reference proteome</keyword>
<evidence type="ECO:0000313" key="2">
    <source>
        <dbReference type="Proteomes" id="UP001500542"/>
    </source>
</evidence>
<dbReference type="InterPro" id="IPR003787">
    <property type="entry name" value="Sulphur_relay_DsrE/F-like"/>
</dbReference>
<dbReference type="EMBL" id="BAAAHK010000007">
    <property type="protein sequence ID" value="GAA0941117.1"/>
    <property type="molecule type" value="Genomic_DNA"/>
</dbReference>